<dbReference type="RefSeq" id="WP_083538913.1">
    <property type="nucleotide sequence ID" value="NZ_FQWT01000003.1"/>
</dbReference>
<feature type="domain" description="Stress-response A/B barrel" evidence="3">
    <location>
        <begin position="31"/>
        <end position="124"/>
    </location>
</feature>
<keyword evidence="5" id="KW-1185">Reference proteome</keyword>
<dbReference type="Gene3D" id="3.30.70.100">
    <property type="match status" value="1"/>
</dbReference>
<proteinExistence type="predicted"/>
<dbReference type="EMBL" id="FQWT01000003">
    <property type="protein sequence ID" value="SHH35747.1"/>
    <property type="molecule type" value="Genomic_DNA"/>
</dbReference>
<accession>A0A1M5SAY4</accession>
<gene>
    <name evidence="4" type="ORF">SAMN05421866_2701</name>
</gene>
<evidence type="ECO:0000259" key="3">
    <source>
        <dbReference type="PROSITE" id="PS51502"/>
    </source>
</evidence>
<dbReference type="STRING" id="421058.SAMN05421866_2701"/>
<evidence type="ECO:0000256" key="2">
    <source>
        <dbReference type="SAM" id="SignalP"/>
    </source>
</evidence>
<dbReference type="Proteomes" id="UP000184047">
    <property type="component" value="Unassembled WGS sequence"/>
</dbReference>
<evidence type="ECO:0000313" key="4">
    <source>
        <dbReference type="EMBL" id="SHH35747.1"/>
    </source>
</evidence>
<dbReference type="Pfam" id="PF07876">
    <property type="entry name" value="Dabb"/>
    <property type="match status" value="1"/>
</dbReference>
<dbReference type="AlphaFoldDB" id="A0A1M5SAY4"/>
<protein>
    <submittedName>
        <fullName evidence="4">Stress responsive A/B Barrel Domain</fullName>
    </submittedName>
</protein>
<evidence type="ECO:0000313" key="5">
    <source>
        <dbReference type="Proteomes" id="UP000184047"/>
    </source>
</evidence>
<dbReference type="InterPro" id="IPR013097">
    <property type="entry name" value="Dabb"/>
</dbReference>
<dbReference type="SUPFAM" id="SSF54909">
    <property type="entry name" value="Dimeric alpha+beta barrel"/>
    <property type="match status" value="1"/>
</dbReference>
<dbReference type="SMART" id="SM00886">
    <property type="entry name" value="Dabb"/>
    <property type="match status" value="1"/>
</dbReference>
<name>A0A1M5SAY4_9FLAO</name>
<dbReference type="PROSITE" id="PS51257">
    <property type="entry name" value="PROKAR_LIPOPROTEIN"/>
    <property type="match status" value="1"/>
</dbReference>
<comment type="subunit">
    <text evidence="1">Homodimer.</text>
</comment>
<dbReference type="InterPro" id="IPR011008">
    <property type="entry name" value="Dimeric_a/b-barrel"/>
</dbReference>
<sequence>MKNSIIILSVLFFGCFAFSVNAQSINKKEKAVHIVLFKFKEGTTSEQIQSLKKEILKQKSIFPGILEISFGKDFTSRSKGFGYAEVAVFKNRNSLESFNKSDYHQQLIATHIRPILDDILVLDYENKNDKN</sequence>
<keyword evidence="2" id="KW-0732">Signal</keyword>
<organism evidence="4 5">
    <name type="scientific">Chryseobacterium oranimense</name>
    <dbReference type="NCBI Taxonomy" id="421058"/>
    <lineage>
        <taxon>Bacteria</taxon>
        <taxon>Pseudomonadati</taxon>
        <taxon>Bacteroidota</taxon>
        <taxon>Flavobacteriia</taxon>
        <taxon>Flavobacteriales</taxon>
        <taxon>Weeksellaceae</taxon>
        <taxon>Chryseobacterium group</taxon>
        <taxon>Chryseobacterium</taxon>
    </lineage>
</organism>
<dbReference type="PROSITE" id="PS51502">
    <property type="entry name" value="S_R_A_B_BARREL"/>
    <property type="match status" value="1"/>
</dbReference>
<dbReference type="InterPro" id="IPR044662">
    <property type="entry name" value="HS1/DABB1-like"/>
</dbReference>
<dbReference type="PANTHER" id="PTHR33178">
    <property type="match status" value="1"/>
</dbReference>
<dbReference type="PANTHER" id="PTHR33178:SF10">
    <property type="entry name" value="STRESS-RESPONSE A_B BARREL DOMAIN-CONTAINING PROTEIN"/>
    <property type="match status" value="1"/>
</dbReference>
<reference evidence="5" key="1">
    <citation type="submission" date="2016-11" db="EMBL/GenBank/DDBJ databases">
        <authorList>
            <person name="Varghese N."/>
            <person name="Submissions S."/>
        </authorList>
    </citation>
    <scope>NUCLEOTIDE SEQUENCE [LARGE SCALE GENOMIC DNA]</scope>
    <source>
        <strain evidence="5">DSM 19055</strain>
    </source>
</reference>
<dbReference type="OrthoDB" id="9816070at2"/>
<dbReference type="eggNOG" id="ENOG5030KME">
    <property type="taxonomic scope" value="Bacteria"/>
</dbReference>
<feature type="signal peptide" evidence="2">
    <location>
        <begin position="1"/>
        <end position="22"/>
    </location>
</feature>
<evidence type="ECO:0000256" key="1">
    <source>
        <dbReference type="ARBA" id="ARBA00011738"/>
    </source>
</evidence>
<feature type="chain" id="PRO_5012274175" evidence="2">
    <location>
        <begin position="23"/>
        <end position="131"/>
    </location>
</feature>